<keyword evidence="10" id="KW-1185">Reference proteome</keyword>
<dbReference type="SMART" id="SM00028">
    <property type="entry name" value="TPR"/>
    <property type="match status" value="7"/>
</dbReference>
<dbReference type="Pfam" id="PF13424">
    <property type="entry name" value="TPR_12"/>
    <property type="match status" value="3"/>
</dbReference>
<dbReference type="PANTHER" id="PTHR43289">
    <property type="entry name" value="MITOGEN-ACTIVATED PROTEIN KINASE KINASE KINASE 20-RELATED"/>
    <property type="match status" value="1"/>
</dbReference>
<dbReference type="PROSITE" id="PS50011">
    <property type="entry name" value="PROTEIN_KINASE_DOM"/>
    <property type="match status" value="1"/>
</dbReference>
<gene>
    <name evidence="9" type="ORF">ACG33_01860</name>
</gene>
<dbReference type="SUPFAM" id="SSF56112">
    <property type="entry name" value="Protein kinase-like (PK-like)"/>
    <property type="match status" value="1"/>
</dbReference>
<dbReference type="GO" id="GO:0005524">
    <property type="term" value="F:ATP binding"/>
    <property type="evidence" value="ECO:0007669"/>
    <property type="project" value="UniProtKB-UniRule"/>
</dbReference>
<evidence type="ECO:0000313" key="10">
    <source>
        <dbReference type="Proteomes" id="UP000070250"/>
    </source>
</evidence>
<dbReference type="PROSITE" id="PS00108">
    <property type="entry name" value="PROTEIN_KINASE_ST"/>
    <property type="match status" value="1"/>
</dbReference>
<organism evidence="9 10">
    <name type="scientific">Steroidobacter denitrificans</name>
    <dbReference type="NCBI Taxonomy" id="465721"/>
    <lineage>
        <taxon>Bacteria</taxon>
        <taxon>Pseudomonadati</taxon>
        <taxon>Pseudomonadota</taxon>
        <taxon>Gammaproteobacteria</taxon>
        <taxon>Steroidobacterales</taxon>
        <taxon>Steroidobacteraceae</taxon>
        <taxon>Steroidobacter</taxon>
    </lineage>
</organism>
<dbReference type="Pfam" id="PF00069">
    <property type="entry name" value="Pkinase"/>
    <property type="match status" value="1"/>
</dbReference>
<dbReference type="InterPro" id="IPR008271">
    <property type="entry name" value="Ser/Thr_kinase_AS"/>
</dbReference>
<sequence length="923" mass="102618">MNTDPSARLADKRWARLEELFSQAIELPPVQRAAFITRETAEDAALRRELLELLECDSGKSTGPLTNALGAAIDATARDRRKAYIGRIIGNYKLVSVLGQGGTGTVYLGERADRQYSAQVAVKIVDSATIGDLGMRFRAERQILASLNHANISRLLDAGETPEGQPYLVMEYVHGEPVDRYCDTRQQDLRGRLKLFLEICGAVQYAHQNLIVHRDLKPANILVTPEGSPKLLDFGIAKLLDAGDAPTVLALTRMNDRLLTPEYASPEQILGRNVTTASDVYALGVVLYELLTGLRPYIVPASASQLELERTICIADPTRPSAMIGRAIDHPAGDKPVDIRAIAAARGTTPEKLQKRLQGDLDAIALRALRKEPQHRYSSVEQLAADVRRYLLREPVSARQGNWLYYSQRFVRRHTYGVAAGTLFVALIISFAVAMSVQTRRIAAERDRAELESERAEKVSDFMLTVFSAADPFTHEGREITARELLERSGQQVREDLGQHPEVRARLLESIGRAYRRRGDTDKAISFLEDAVHIRKQMTDNDGSAIIAAMAELAVALRQVGDVEGSDKILRDALQQARSEGLERTPSYAKLLVNRGRLELDASNLPAARRYFEESLDLYREVLGPRDMEVAVVLLELSRLYQWSEDLQSAERAARDAVAIFSVTVAPLHPDRVLAKARLGEVLYLQGRINDASALFVDSLKDQITLFGENSRPVADVRDSLSRILRAQGRIEEAEKYAHAALDSSIAAMGTEHTDTAYYRTALAALLTQLGDYTQAETQLRAALDTFSKLLPPDHQYVASAEHLLGEVLLMTHRLTDAEAMFTASMNRWKRTEAPAWRSARAANGLGEVLYRQGRIIEAERYLTESYSVLAIDENADRDARTVARERMTRFYTDRGQREKLQELILATSRGVTDGSPPAAARN</sequence>
<reference evidence="9 10" key="1">
    <citation type="submission" date="2015-06" db="EMBL/GenBank/DDBJ databases">
        <title>A Comprehensive Approach to Explore the Metabolic and Phylogenetic Diversity of Bacterial Steroid Degradation in the Environment: Testosterone as an Example.</title>
        <authorList>
            <person name="Yang F.-C."/>
            <person name="Chen Y.-L."/>
            <person name="Yu C.-P."/>
            <person name="Tang S.-L."/>
            <person name="Wang P.-H."/>
            <person name="Ismail W."/>
            <person name="Wang C.-H."/>
            <person name="Yang C.-Y."/>
            <person name="Chiang Y.-R."/>
        </authorList>
    </citation>
    <scope>NUCLEOTIDE SEQUENCE [LARGE SCALE GENOMIC DNA]</scope>
    <source>
        <strain evidence="9 10">DSM 18526</strain>
    </source>
</reference>
<dbReference type="GO" id="GO:0004674">
    <property type="term" value="F:protein serine/threonine kinase activity"/>
    <property type="evidence" value="ECO:0007669"/>
    <property type="project" value="UniProtKB-KW"/>
</dbReference>
<keyword evidence="4 6" id="KW-0067">ATP-binding</keyword>
<dbReference type="SUPFAM" id="SSF48452">
    <property type="entry name" value="TPR-like"/>
    <property type="match status" value="3"/>
</dbReference>
<feature type="transmembrane region" description="Helical" evidence="7">
    <location>
        <begin position="416"/>
        <end position="437"/>
    </location>
</feature>
<dbReference type="CDD" id="cd14014">
    <property type="entry name" value="STKc_PknB_like"/>
    <property type="match status" value="1"/>
</dbReference>
<dbReference type="InterPro" id="IPR011990">
    <property type="entry name" value="TPR-like_helical_dom_sf"/>
</dbReference>
<dbReference type="SMART" id="SM00220">
    <property type="entry name" value="S_TKc"/>
    <property type="match status" value="1"/>
</dbReference>
<feature type="repeat" description="TPR" evidence="5">
    <location>
        <begin position="505"/>
        <end position="538"/>
    </location>
</feature>
<dbReference type="Pfam" id="PF13176">
    <property type="entry name" value="TPR_7"/>
    <property type="match status" value="1"/>
</dbReference>
<evidence type="ECO:0000313" key="9">
    <source>
        <dbReference type="EMBL" id="AMN45873.1"/>
    </source>
</evidence>
<keyword evidence="2 6" id="KW-0547">Nucleotide-binding</keyword>
<feature type="binding site" evidence="6">
    <location>
        <position position="123"/>
    </location>
    <ligand>
        <name>ATP</name>
        <dbReference type="ChEBI" id="CHEBI:30616"/>
    </ligand>
</feature>
<evidence type="ECO:0000256" key="2">
    <source>
        <dbReference type="ARBA" id="ARBA00022741"/>
    </source>
</evidence>
<feature type="domain" description="Protein kinase" evidence="8">
    <location>
        <begin position="92"/>
        <end position="391"/>
    </location>
</feature>
<dbReference type="OrthoDB" id="9801841at2"/>
<evidence type="ECO:0000259" key="8">
    <source>
        <dbReference type="PROSITE" id="PS50011"/>
    </source>
</evidence>
<evidence type="ECO:0000256" key="3">
    <source>
        <dbReference type="ARBA" id="ARBA00022777"/>
    </source>
</evidence>
<name>A0A127F613_STEDE</name>
<dbReference type="EC" id="2.7.11.1" evidence="9"/>
<proteinExistence type="predicted"/>
<dbReference type="EMBL" id="CP011971">
    <property type="protein sequence ID" value="AMN45873.1"/>
    <property type="molecule type" value="Genomic_DNA"/>
</dbReference>
<keyword evidence="7" id="KW-1133">Transmembrane helix</keyword>
<dbReference type="KEGG" id="sdf:ACG33_01860"/>
<dbReference type="InterPro" id="IPR011009">
    <property type="entry name" value="Kinase-like_dom_sf"/>
</dbReference>
<evidence type="ECO:0000256" key="4">
    <source>
        <dbReference type="ARBA" id="ARBA00022840"/>
    </source>
</evidence>
<dbReference type="Gene3D" id="1.10.510.10">
    <property type="entry name" value="Transferase(Phosphotransferase) domain 1"/>
    <property type="match status" value="1"/>
</dbReference>
<dbReference type="Proteomes" id="UP000070250">
    <property type="component" value="Chromosome"/>
</dbReference>
<dbReference type="InterPro" id="IPR000719">
    <property type="entry name" value="Prot_kinase_dom"/>
</dbReference>
<dbReference type="RefSeq" id="WP_066918229.1">
    <property type="nucleotide sequence ID" value="NZ_CP011971.1"/>
</dbReference>
<keyword evidence="7" id="KW-0472">Membrane</keyword>
<dbReference type="PANTHER" id="PTHR43289:SF34">
    <property type="entry name" value="SERINE_THREONINE-PROTEIN KINASE YBDM-RELATED"/>
    <property type="match status" value="1"/>
</dbReference>
<accession>A0A127F613</accession>
<dbReference type="AlphaFoldDB" id="A0A127F613"/>
<dbReference type="PROSITE" id="PS00107">
    <property type="entry name" value="PROTEIN_KINASE_ATP"/>
    <property type="match status" value="1"/>
</dbReference>
<keyword evidence="7" id="KW-0812">Transmembrane</keyword>
<evidence type="ECO:0000256" key="7">
    <source>
        <dbReference type="SAM" id="Phobius"/>
    </source>
</evidence>
<keyword evidence="5" id="KW-0802">TPR repeat</keyword>
<dbReference type="InterPro" id="IPR017441">
    <property type="entry name" value="Protein_kinase_ATP_BS"/>
</dbReference>
<keyword evidence="9" id="KW-0723">Serine/threonine-protein kinase</keyword>
<evidence type="ECO:0000256" key="6">
    <source>
        <dbReference type="PROSITE-ProRule" id="PRU10141"/>
    </source>
</evidence>
<protein>
    <submittedName>
        <fullName evidence="9">Serine/threonine protein kinase</fullName>
        <ecNumber evidence="9">2.7.11.1</ecNumber>
    </submittedName>
</protein>
<dbReference type="STRING" id="465721.ACG33_01860"/>
<keyword evidence="1 9" id="KW-0808">Transferase</keyword>
<dbReference type="PROSITE" id="PS50005">
    <property type="entry name" value="TPR"/>
    <property type="match status" value="1"/>
</dbReference>
<evidence type="ECO:0000256" key="5">
    <source>
        <dbReference type="PROSITE-ProRule" id="PRU00339"/>
    </source>
</evidence>
<keyword evidence="3 9" id="KW-0418">Kinase</keyword>
<dbReference type="InterPro" id="IPR019734">
    <property type="entry name" value="TPR_rpt"/>
</dbReference>
<dbReference type="Gene3D" id="3.30.200.20">
    <property type="entry name" value="Phosphorylase Kinase, domain 1"/>
    <property type="match status" value="1"/>
</dbReference>
<dbReference type="Gene3D" id="1.25.40.10">
    <property type="entry name" value="Tetratricopeptide repeat domain"/>
    <property type="match status" value="2"/>
</dbReference>
<evidence type="ECO:0000256" key="1">
    <source>
        <dbReference type="ARBA" id="ARBA00022679"/>
    </source>
</evidence>